<dbReference type="OrthoDB" id="2065010at2"/>
<dbReference type="Proteomes" id="UP000030588">
    <property type="component" value="Unassembled WGS sequence"/>
</dbReference>
<accession>A0A0A6VD51</accession>
<dbReference type="AlphaFoldDB" id="A0A0A6VD51"/>
<evidence type="ECO:0000313" key="2">
    <source>
        <dbReference type="Proteomes" id="UP000030588"/>
    </source>
</evidence>
<dbReference type="RefSeq" id="WP_025728501.1">
    <property type="nucleotide sequence ID" value="NZ_JAMAUG010000015.1"/>
</dbReference>
<dbReference type="EMBL" id="JRUN01000022">
    <property type="protein sequence ID" value="KHD85511.1"/>
    <property type="molecule type" value="Genomic_DNA"/>
</dbReference>
<comment type="caution">
    <text evidence="1">The sequence shown here is derived from an EMBL/GenBank/DDBJ whole genome shotgun (WGS) entry which is preliminary data.</text>
</comment>
<evidence type="ECO:0000313" key="1">
    <source>
        <dbReference type="EMBL" id="KHD85511.1"/>
    </source>
</evidence>
<reference evidence="1 2" key="1">
    <citation type="submission" date="2014-10" db="EMBL/GenBank/DDBJ databases">
        <title>Draft genome of phytase producing Bacillus ginsengihumi strain M2.11.</title>
        <authorList>
            <person name="Toymentseva A."/>
            <person name="Boulygina E.A."/>
            <person name="Kazakov S.V."/>
            <person name="Kayumov I."/>
            <person name="Suleimanova A.D."/>
            <person name="Mardanova A.M."/>
            <person name="Maria S.N."/>
            <person name="Sergey M.Y."/>
            <person name="Sharipova M.R."/>
        </authorList>
    </citation>
    <scope>NUCLEOTIDE SEQUENCE [LARGE SCALE GENOMIC DNA]</scope>
    <source>
        <strain evidence="1 2">M2.11</strain>
    </source>
</reference>
<protein>
    <submittedName>
        <fullName evidence="1">Petrobactin biosynthesis protein AsbA</fullName>
    </submittedName>
</protein>
<dbReference type="Pfam" id="PF16157">
    <property type="entry name" value="DUF4865"/>
    <property type="match status" value="1"/>
</dbReference>
<name>A0A0A6VD51_9BACI</name>
<proteinExistence type="predicted"/>
<gene>
    <name evidence="1" type="ORF">NG54_08995</name>
</gene>
<organism evidence="1 2">
    <name type="scientific">Heyndrickxia ginsengihumi</name>
    <dbReference type="NCBI Taxonomy" id="363870"/>
    <lineage>
        <taxon>Bacteria</taxon>
        <taxon>Bacillati</taxon>
        <taxon>Bacillota</taxon>
        <taxon>Bacilli</taxon>
        <taxon>Bacillales</taxon>
        <taxon>Bacillaceae</taxon>
        <taxon>Heyndrickxia</taxon>
    </lineage>
</organism>
<dbReference type="InterPro" id="IPR032349">
    <property type="entry name" value="DUF4865"/>
</dbReference>
<sequence length="182" mass="21143">MIGMQYKVMLPSDYDMNIIRKRVKENGAKTDRFQGLHFKAYLITENGNDNNIYNSYSPLYIWNSHSGMNTFLFEGYYDNILKSFGWQRINIGIPLYCKLNKNFPDSLYAIEITGSIQETTSLAASLMENQPSLELKNEIVGETCIYNPDKWCYSHICFFREKPENLQNIGTMYEVLHVSIGE</sequence>